<name>A0A5N0V9Z7_9PSEU</name>
<feature type="transmembrane region" description="Helical" evidence="1">
    <location>
        <begin position="242"/>
        <end position="263"/>
    </location>
</feature>
<dbReference type="InterPro" id="IPR036444">
    <property type="entry name" value="PLipase_A2_dom_sf"/>
</dbReference>
<dbReference type="Pfam" id="PF09056">
    <property type="entry name" value="Phospholip_A2_3"/>
    <property type="match status" value="1"/>
</dbReference>
<accession>A0A5N0V9Z7</accession>
<keyword evidence="1" id="KW-0812">Transmembrane</keyword>
<evidence type="ECO:0000313" key="3">
    <source>
        <dbReference type="Proteomes" id="UP000319769"/>
    </source>
</evidence>
<feature type="transmembrane region" description="Helical" evidence="1">
    <location>
        <begin position="649"/>
        <end position="667"/>
    </location>
</feature>
<dbReference type="OrthoDB" id="3389925at2"/>
<dbReference type="Proteomes" id="UP000319769">
    <property type="component" value="Unassembled WGS sequence"/>
</dbReference>
<dbReference type="Gene3D" id="1.20.90.10">
    <property type="entry name" value="Phospholipase A2 domain"/>
    <property type="match status" value="1"/>
</dbReference>
<feature type="transmembrane region" description="Helical" evidence="1">
    <location>
        <begin position="622"/>
        <end position="642"/>
    </location>
</feature>
<dbReference type="GO" id="GO:0006644">
    <property type="term" value="P:phospholipid metabolic process"/>
    <property type="evidence" value="ECO:0007669"/>
    <property type="project" value="InterPro"/>
</dbReference>
<dbReference type="GO" id="GO:0050482">
    <property type="term" value="P:arachidonate secretion"/>
    <property type="evidence" value="ECO:0007669"/>
    <property type="project" value="InterPro"/>
</dbReference>
<dbReference type="RefSeq" id="WP_144748371.1">
    <property type="nucleotide sequence ID" value="NZ_VMNW02000017.1"/>
</dbReference>
<feature type="transmembrane region" description="Helical" evidence="1">
    <location>
        <begin position="590"/>
        <end position="610"/>
    </location>
</feature>
<evidence type="ECO:0000313" key="2">
    <source>
        <dbReference type="EMBL" id="KAA9161362.1"/>
    </source>
</evidence>
<feature type="transmembrane region" description="Helical" evidence="1">
    <location>
        <begin position="553"/>
        <end position="570"/>
    </location>
</feature>
<feature type="transmembrane region" description="Helical" evidence="1">
    <location>
        <begin position="517"/>
        <end position="538"/>
    </location>
</feature>
<gene>
    <name evidence="2" type="ORF">FPZ12_014555</name>
</gene>
<dbReference type="GO" id="GO:0004623">
    <property type="term" value="F:phospholipase A2 activity"/>
    <property type="evidence" value="ECO:0007669"/>
    <property type="project" value="InterPro"/>
</dbReference>
<feature type="transmembrane region" description="Helical" evidence="1">
    <location>
        <begin position="437"/>
        <end position="457"/>
    </location>
</feature>
<keyword evidence="1" id="KW-1133">Transmembrane helix</keyword>
<dbReference type="EMBL" id="VMNW02000017">
    <property type="protein sequence ID" value="KAA9161362.1"/>
    <property type="molecule type" value="Genomic_DNA"/>
</dbReference>
<organism evidence="2 3">
    <name type="scientific">Amycolatopsis acidicola</name>
    <dbReference type="NCBI Taxonomy" id="2596893"/>
    <lineage>
        <taxon>Bacteria</taxon>
        <taxon>Bacillati</taxon>
        <taxon>Actinomycetota</taxon>
        <taxon>Actinomycetes</taxon>
        <taxon>Pseudonocardiales</taxon>
        <taxon>Pseudonocardiaceae</taxon>
        <taxon>Amycolatopsis</taxon>
    </lineage>
</organism>
<comment type="caution">
    <text evidence="2">The sequence shown here is derived from an EMBL/GenBank/DDBJ whole genome shotgun (WGS) entry which is preliminary data.</text>
</comment>
<feature type="transmembrane region" description="Helical" evidence="1">
    <location>
        <begin position="679"/>
        <end position="699"/>
    </location>
</feature>
<feature type="transmembrane region" description="Helical" evidence="1">
    <location>
        <begin position="360"/>
        <end position="380"/>
    </location>
</feature>
<feature type="transmembrane region" description="Helical" evidence="1">
    <location>
        <begin position="200"/>
        <end position="222"/>
    </location>
</feature>
<keyword evidence="1" id="KW-0472">Membrane</keyword>
<proteinExistence type="predicted"/>
<evidence type="ECO:0000256" key="1">
    <source>
        <dbReference type="SAM" id="Phobius"/>
    </source>
</evidence>
<sequence length="709" mass="74586">MIAPAETPRLRRPLSTSAWLLVLTFALVGFGFVASRAATPADQGPPTGGAAAAERAIDALTHPGSQPLALNLLPADFTQVTGVKPGAMPALDGTMRAVHVDGGCSTPWGDDNTKWDYAVPCKAHDLGYDLLRYADKVGHPLGPEVRASLDARLSDDMHHTCDINPMGSPRLCQAVASMYAAGLKVNSWHQRWGPPVGDPIGPMLAGVAVIGCLLVFRLRGWLRTRRERPARKLEPKPTPAPASSWVTLGVTSLVLLILGESVISLARWAGADESWLWPFTWLAQLAPVFFFAGGRANRAGWESVADSGGGYRQYLAHRASWLLRPALIFVVVTLVVPLALELLGIPDSTNATIVRIALHPLWLLAVYLLTMVAAPVMLALHRRAAAASTVGLLAFVVLAELSAGWLGTEIPRYAGALGLALLAQQVSFGRIAGRSRLVIGGITAAAGLALLVTIGGVDPNLLGAAGAPPALAAPTLPVLFLGAAQLCLLGLFAKPLNRITTQPVVSSVVRLAMRAPMSLYLGFLAAVLLLVTVVYLPVNPADALAWLAGPRPLTALALLAVPALIIFWWFERHSEGYLVVHHQRPTGWLAHAATVLGTGFATIGLFGFALTRFGGDAGGSVLGLPLDPIQNLIQLLLGVFLLHTVRVGLSGATSTWVVTALACVPPLMDVADGYDVDTVTIAVHGLTAVFALAAAASTLRPARTVVQNT</sequence>
<protein>
    <submittedName>
        <fullName evidence="2">Phospholipase</fullName>
    </submittedName>
</protein>
<feature type="transmembrane region" description="Helical" evidence="1">
    <location>
        <begin position="275"/>
        <end position="293"/>
    </location>
</feature>
<dbReference type="InterPro" id="IPR015141">
    <property type="entry name" value="PLipase_A2_prok/fun"/>
</dbReference>
<dbReference type="SUPFAM" id="SSF48619">
    <property type="entry name" value="Phospholipase A2, PLA2"/>
    <property type="match status" value="1"/>
</dbReference>
<dbReference type="AlphaFoldDB" id="A0A5N0V9Z7"/>
<reference evidence="2" key="1">
    <citation type="submission" date="2019-09" db="EMBL/GenBank/DDBJ databases">
        <authorList>
            <person name="Teo W.F.A."/>
            <person name="Duangmal K."/>
        </authorList>
    </citation>
    <scope>NUCLEOTIDE SEQUENCE [LARGE SCALE GENOMIC DNA]</scope>
    <source>
        <strain evidence="2">K81G1</strain>
    </source>
</reference>
<feature type="transmembrane region" description="Helical" evidence="1">
    <location>
        <begin position="477"/>
        <end position="496"/>
    </location>
</feature>
<keyword evidence="3" id="KW-1185">Reference proteome</keyword>
<feature type="transmembrane region" description="Helical" evidence="1">
    <location>
        <begin position="321"/>
        <end position="340"/>
    </location>
</feature>